<dbReference type="EC" id="2.7.7.7" evidence="1"/>
<gene>
    <name evidence="4" type="ORF">SVA_1871</name>
</gene>
<keyword evidence="5" id="KW-1185">Reference proteome</keyword>
<dbReference type="InterPro" id="IPR050238">
    <property type="entry name" value="DNA_Rep/Repair_Clamp_Loader"/>
</dbReference>
<dbReference type="GO" id="GO:0008408">
    <property type="term" value="F:3'-5' exonuclease activity"/>
    <property type="evidence" value="ECO:0007669"/>
    <property type="project" value="InterPro"/>
</dbReference>
<dbReference type="RefSeq" id="WP_096460934.1">
    <property type="nucleotide sequence ID" value="NZ_AP014936.1"/>
</dbReference>
<dbReference type="GO" id="GO:0009360">
    <property type="term" value="C:DNA polymerase III complex"/>
    <property type="evidence" value="ECO:0007669"/>
    <property type="project" value="TreeGrafter"/>
</dbReference>
<organism evidence="4 5">
    <name type="scientific">Sulfurifustis variabilis</name>
    <dbReference type="NCBI Taxonomy" id="1675686"/>
    <lineage>
        <taxon>Bacteria</taxon>
        <taxon>Pseudomonadati</taxon>
        <taxon>Pseudomonadota</taxon>
        <taxon>Gammaproteobacteria</taxon>
        <taxon>Acidiferrobacterales</taxon>
        <taxon>Acidiferrobacteraceae</taxon>
        <taxon>Sulfurifustis</taxon>
    </lineage>
</organism>
<dbReference type="SUPFAM" id="SSF52540">
    <property type="entry name" value="P-loop containing nucleoside triphosphate hydrolases"/>
    <property type="match status" value="1"/>
</dbReference>
<comment type="catalytic activity">
    <reaction evidence="3">
        <text>DNA(n) + a 2'-deoxyribonucleoside 5'-triphosphate = DNA(n+1) + diphosphate</text>
        <dbReference type="Rhea" id="RHEA:22508"/>
        <dbReference type="Rhea" id="RHEA-COMP:17339"/>
        <dbReference type="Rhea" id="RHEA-COMP:17340"/>
        <dbReference type="ChEBI" id="CHEBI:33019"/>
        <dbReference type="ChEBI" id="CHEBI:61560"/>
        <dbReference type="ChEBI" id="CHEBI:173112"/>
        <dbReference type="EC" id="2.7.7.7"/>
    </reaction>
</comment>
<dbReference type="Pfam" id="PF13177">
    <property type="entry name" value="DNA_pol3_delta2"/>
    <property type="match status" value="1"/>
</dbReference>
<reference evidence="4 5" key="1">
    <citation type="submission" date="2015-08" db="EMBL/GenBank/DDBJ databases">
        <title>Complete genome sequence of Sulfurifustis variabilis.</title>
        <authorList>
            <person name="Miura A."/>
            <person name="Kojima H."/>
            <person name="Fukui M."/>
        </authorList>
    </citation>
    <scope>NUCLEOTIDE SEQUENCE [LARGE SCALE GENOMIC DNA]</scope>
    <source>
        <strain evidence="5">skN76</strain>
    </source>
</reference>
<evidence type="ECO:0000256" key="1">
    <source>
        <dbReference type="ARBA" id="ARBA00012417"/>
    </source>
</evidence>
<dbReference type="EMBL" id="AP014936">
    <property type="protein sequence ID" value="BAU48425.1"/>
    <property type="molecule type" value="Genomic_DNA"/>
</dbReference>
<protein>
    <recommendedName>
        <fullName evidence="1">DNA-directed DNA polymerase</fullName>
        <ecNumber evidence="1">2.7.7.7</ecNumber>
    </recommendedName>
</protein>
<dbReference type="InterPro" id="IPR027417">
    <property type="entry name" value="P-loop_NTPase"/>
</dbReference>
<proteinExistence type="predicted"/>
<dbReference type="KEGG" id="sva:SVA_1871"/>
<evidence type="ECO:0000313" key="5">
    <source>
        <dbReference type="Proteomes" id="UP000218899"/>
    </source>
</evidence>
<dbReference type="NCBIfam" id="TIGR00678">
    <property type="entry name" value="holB"/>
    <property type="match status" value="1"/>
</dbReference>
<keyword evidence="2" id="KW-0548">Nucleotidyltransferase</keyword>
<dbReference type="Gene3D" id="3.40.50.300">
    <property type="entry name" value="P-loop containing nucleotide triphosphate hydrolases"/>
    <property type="match status" value="1"/>
</dbReference>
<name>A0A1B4V4T5_9GAMM</name>
<dbReference type="PANTHER" id="PTHR11669:SF8">
    <property type="entry name" value="DNA POLYMERASE III SUBUNIT DELTA"/>
    <property type="match status" value="1"/>
</dbReference>
<dbReference type="GO" id="GO:0003887">
    <property type="term" value="F:DNA-directed DNA polymerase activity"/>
    <property type="evidence" value="ECO:0007669"/>
    <property type="project" value="UniProtKB-KW"/>
</dbReference>
<dbReference type="Proteomes" id="UP000218899">
    <property type="component" value="Chromosome"/>
</dbReference>
<dbReference type="InterPro" id="IPR004622">
    <property type="entry name" value="DNA_pol_HolB"/>
</dbReference>
<dbReference type="OrthoDB" id="9811073at2"/>
<accession>A0A1B4V4T5</accession>
<keyword evidence="2" id="KW-0808">Transferase</keyword>
<dbReference type="GO" id="GO:0006261">
    <property type="term" value="P:DNA-templated DNA replication"/>
    <property type="evidence" value="ECO:0007669"/>
    <property type="project" value="TreeGrafter"/>
</dbReference>
<evidence type="ECO:0000313" key="4">
    <source>
        <dbReference type="EMBL" id="BAU48425.1"/>
    </source>
</evidence>
<dbReference type="AlphaFoldDB" id="A0A1B4V4T5"/>
<evidence type="ECO:0000256" key="2">
    <source>
        <dbReference type="ARBA" id="ARBA00022932"/>
    </source>
</evidence>
<evidence type="ECO:0000256" key="3">
    <source>
        <dbReference type="ARBA" id="ARBA00049244"/>
    </source>
</evidence>
<dbReference type="PANTHER" id="PTHR11669">
    <property type="entry name" value="REPLICATION FACTOR C / DNA POLYMERASE III GAMMA-TAU SUBUNIT"/>
    <property type="match status" value="1"/>
</dbReference>
<sequence length="327" mass="35347">MAEPGEVRCAGIPPHPGYRERYPWHARAWAQLTRDPARLPHALLLHGQPGLGKEALAWRFAQALVCADPGAGFEACGACQSCRLYVAGTHPDLRFVGLEEESRQIAVDQIRAVGSFLALSPHSAARKVVIVSPAEAMNLSAANSLLKVLEEPPPGSVLVLVSSRIAGLPATVRSRCAAIALGVPPRAEAADWLRAQGVARPEEILDVAAGAPLAALELERSDGLNERKEVLRAFEAVGGGTEDPVRCATRWKAADSRRCLSWVQDEVARRIGALMAGSEATSKSAEIKRLFEFLDEVSEARRLLETPLDQTLLLEDLLIRWSRAATR</sequence>
<keyword evidence="2" id="KW-0239">DNA-directed DNA polymerase</keyword>